<dbReference type="InterPro" id="IPR052509">
    <property type="entry name" value="Metal_resp_DNA-bind_regulator"/>
</dbReference>
<dbReference type="InterPro" id="IPR036390">
    <property type="entry name" value="WH_DNA-bd_sf"/>
</dbReference>
<dbReference type="Proteomes" id="UP000695802">
    <property type="component" value="Unassembled WGS sequence"/>
</dbReference>
<name>A0ABS3BBE5_9XANT</name>
<accession>A0ABS3BBE5</accession>
<reference evidence="2 3" key="1">
    <citation type="submission" date="2021-02" db="EMBL/GenBank/DDBJ databases">
        <title>Taxonomically Unique Crown Gall-Associated Xanthomonas Stains Have Deficiency in Virulence Repertories.</title>
        <authorList>
            <person name="Mafakheri H."/>
            <person name="Taghavi S.M."/>
            <person name="Dimkic I."/>
            <person name="Nemanja K."/>
            <person name="Osdaghi E."/>
        </authorList>
    </citation>
    <scope>NUCLEOTIDE SEQUENCE [LARGE SCALE GENOMIC DNA]</scope>
    <source>
        <strain evidence="2 3">FX4</strain>
    </source>
</reference>
<evidence type="ECO:0000259" key="1">
    <source>
        <dbReference type="Pfam" id="PF03551"/>
    </source>
</evidence>
<feature type="domain" description="Transcription regulator PadR N-terminal" evidence="1">
    <location>
        <begin position="41"/>
        <end position="111"/>
    </location>
</feature>
<evidence type="ECO:0000313" key="2">
    <source>
        <dbReference type="EMBL" id="MBN6104935.1"/>
    </source>
</evidence>
<organism evidence="2 3">
    <name type="scientific">Xanthomonas bonasiae</name>
    <dbReference type="NCBI Taxonomy" id="2810351"/>
    <lineage>
        <taxon>Bacteria</taxon>
        <taxon>Pseudomonadati</taxon>
        <taxon>Pseudomonadota</taxon>
        <taxon>Gammaproteobacteria</taxon>
        <taxon>Lysobacterales</taxon>
        <taxon>Lysobacteraceae</taxon>
        <taxon>Xanthomonas</taxon>
    </lineage>
</organism>
<gene>
    <name evidence="2" type="ORF">JR064_22555</name>
</gene>
<evidence type="ECO:0000313" key="3">
    <source>
        <dbReference type="Proteomes" id="UP000695802"/>
    </source>
</evidence>
<dbReference type="SUPFAM" id="SSF46785">
    <property type="entry name" value="Winged helix' DNA-binding domain"/>
    <property type="match status" value="1"/>
</dbReference>
<dbReference type="Pfam" id="PF03551">
    <property type="entry name" value="PadR"/>
    <property type="match status" value="1"/>
</dbReference>
<sequence>MSILCVIQCHQFNGRDVGVSDPLIDQKGKLLGELRRGVLVLAVLSALREERHAYLLRKELAASGLSVEEGTLYPLLRRIEEQGLLCSRWDDADGRARRYYRLSADGAAMLEYLNVEWLELEAAVNSLIGV</sequence>
<dbReference type="InterPro" id="IPR005149">
    <property type="entry name" value="Tscrpt_reg_PadR_N"/>
</dbReference>
<dbReference type="EMBL" id="JAFIWB010000048">
    <property type="protein sequence ID" value="MBN6104935.1"/>
    <property type="molecule type" value="Genomic_DNA"/>
</dbReference>
<keyword evidence="3" id="KW-1185">Reference proteome</keyword>
<dbReference type="InterPro" id="IPR036388">
    <property type="entry name" value="WH-like_DNA-bd_sf"/>
</dbReference>
<proteinExistence type="predicted"/>
<dbReference type="PANTHER" id="PTHR33169:SF14">
    <property type="entry name" value="TRANSCRIPTIONAL REGULATOR RV3488"/>
    <property type="match status" value="1"/>
</dbReference>
<dbReference type="Gene3D" id="1.10.10.10">
    <property type="entry name" value="Winged helix-like DNA-binding domain superfamily/Winged helix DNA-binding domain"/>
    <property type="match status" value="1"/>
</dbReference>
<comment type="caution">
    <text evidence="2">The sequence shown here is derived from an EMBL/GenBank/DDBJ whole genome shotgun (WGS) entry which is preliminary data.</text>
</comment>
<dbReference type="PANTHER" id="PTHR33169">
    <property type="entry name" value="PADR-FAMILY TRANSCRIPTIONAL REGULATOR"/>
    <property type="match status" value="1"/>
</dbReference>
<protein>
    <submittedName>
        <fullName evidence="2">PadR family transcriptional regulator</fullName>
    </submittedName>
</protein>